<dbReference type="Proteomes" id="UP001430614">
    <property type="component" value="Unassembled WGS sequence"/>
</dbReference>
<organism evidence="4 5">
    <name type="scientific">Paraburkholderia translucens</name>
    <dbReference type="NCBI Taxonomy" id="2886945"/>
    <lineage>
        <taxon>Bacteria</taxon>
        <taxon>Pseudomonadati</taxon>
        <taxon>Pseudomonadota</taxon>
        <taxon>Betaproteobacteria</taxon>
        <taxon>Burkholderiales</taxon>
        <taxon>Burkholderiaceae</taxon>
        <taxon>Paraburkholderia</taxon>
    </lineage>
</organism>
<evidence type="ECO:0000313" key="5">
    <source>
        <dbReference type="Proteomes" id="UP001430614"/>
    </source>
</evidence>
<dbReference type="InterPro" id="IPR006016">
    <property type="entry name" value="UspA"/>
</dbReference>
<dbReference type="SUPFAM" id="SSF52402">
    <property type="entry name" value="Adenine nucleotide alpha hydrolases-like"/>
    <property type="match status" value="1"/>
</dbReference>
<feature type="region of interest" description="Disordered" evidence="2">
    <location>
        <begin position="147"/>
        <end position="176"/>
    </location>
</feature>
<evidence type="ECO:0000256" key="2">
    <source>
        <dbReference type="SAM" id="MobiDB-lite"/>
    </source>
</evidence>
<dbReference type="PANTHER" id="PTHR46268">
    <property type="entry name" value="STRESS RESPONSE PROTEIN NHAX"/>
    <property type="match status" value="1"/>
</dbReference>
<dbReference type="InterPro" id="IPR014729">
    <property type="entry name" value="Rossmann-like_a/b/a_fold"/>
</dbReference>
<dbReference type="Gene3D" id="3.40.50.620">
    <property type="entry name" value="HUPs"/>
    <property type="match status" value="1"/>
</dbReference>
<feature type="compositionally biased region" description="Basic and acidic residues" evidence="2">
    <location>
        <begin position="151"/>
        <end position="176"/>
    </location>
</feature>
<evidence type="ECO:0000256" key="1">
    <source>
        <dbReference type="ARBA" id="ARBA00008791"/>
    </source>
</evidence>
<reference evidence="4 5" key="1">
    <citation type="submission" date="2021-11" db="EMBL/GenBank/DDBJ databases">
        <authorList>
            <person name="Oh E.-T."/>
            <person name="Kim S.-B."/>
        </authorList>
    </citation>
    <scope>NUCLEOTIDE SEQUENCE [LARGE SCALE GENOMIC DNA]</scope>
    <source>
        <strain evidence="4 5">MMS20-SJTN17</strain>
    </source>
</reference>
<name>A0ABS8K7P2_9BURK</name>
<dbReference type="PRINTS" id="PR01438">
    <property type="entry name" value="UNVRSLSTRESS"/>
</dbReference>
<dbReference type="RefSeq" id="WP_230559438.1">
    <property type="nucleotide sequence ID" value="NZ_JAJITC010000001.1"/>
</dbReference>
<proteinExistence type="inferred from homology"/>
<dbReference type="Pfam" id="PF00582">
    <property type="entry name" value="Usp"/>
    <property type="match status" value="1"/>
</dbReference>
<evidence type="ECO:0000259" key="3">
    <source>
        <dbReference type="Pfam" id="PF00582"/>
    </source>
</evidence>
<gene>
    <name evidence="4" type="ORF">LJ655_01210</name>
</gene>
<comment type="caution">
    <text evidence="4">The sequence shown here is derived from an EMBL/GenBank/DDBJ whole genome shotgun (WGS) entry which is preliminary data.</text>
</comment>
<accession>A0ABS8K7P2</accession>
<keyword evidence="5" id="KW-1185">Reference proteome</keyword>
<protein>
    <submittedName>
        <fullName evidence="4">Universal stress protein</fullName>
    </submittedName>
</protein>
<dbReference type="CDD" id="cd00293">
    <property type="entry name" value="USP-like"/>
    <property type="match status" value="1"/>
</dbReference>
<comment type="similarity">
    <text evidence="1">Belongs to the universal stress protein A family.</text>
</comment>
<dbReference type="PANTHER" id="PTHR46268:SF6">
    <property type="entry name" value="UNIVERSAL STRESS PROTEIN UP12"/>
    <property type="match status" value="1"/>
</dbReference>
<dbReference type="EMBL" id="JAJITC010000001">
    <property type="protein sequence ID" value="MCC8400523.1"/>
    <property type="molecule type" value="Genomic_DNA"/>
</dbReference>
<evidence type="ECO:0000313" key="4">
    <source>
        <dbReference type="EMBL" id="MCC8400523.1"/>
    </source>
</evidence>
<dbReference type="InterPro" id="IPR006015">
    <property type="entry name" value="Universal_stress_UspA"/>
</dbReference>
<sequence>MFSNILVAVDGSETAAHAFETALQVACETGARLHPLYVIDLPLMIPEVPGVDPVVMRQALEQDGERVMRHCVGSMARLGVQGMPEIDDLKRPEEDVAHRIDAAAARRHADLIVIGTHGRHGTHHASLGSVAEQVLRGASCPVLAVPASREAASKERLAGEPSADRSRRTPEECVNT</sequence>
<feature type="domain" description="UspA" evidence="3">
    <location>
        <begin position="1"/>
        <end position="146"/>
    </location>
</feature>